<dbReference type="EMBL" id="CP144692">
    <property type="protein sequence ID" value="WVY97513.1"/>
    <property type="molecule type" value="Genomic_DNA"/>
</dbReference>
<dbReference type="AlphaFoldDB" id="A0AAQ3RM17"/>
<feature type="non-terminal residue" evidence="1">
    <location>
        <position position="1"/>
    </location>
</feature>
<reference evidence="1 2" key="1">
    <citation type="journal article" date="2023" name="Life. Sci Alliance">
        <title>Evolutionary insights into 3D genome organization and epigenetic landscape of Vigna mungo.</title>
        <authorList>
            <person name="Junaid A."/>
            <person name="Singh B."/>
            <person name="Bhatia S."/>
        </authorList>
    </citation>
    <scope>NUCLEOTIDE SEQUENCE [LARGE SCALE GENOMIC DNA]</scope>
    <source>
        <strain evidence="1">Urdbean</strain>
    </source>
</reference>
<gene>
    <name evidence="1" type="ORF">V8G54_029664</name>
</gene>
<name>A0AAQ3RM17_VIGMU</name>
<evidence type="ECO:0000313" key="2">
    <source>
        <dbReference type="Proteomes" id="UP001374535"/>
    </source>
</evidence>
<protein>
    <submittedName>
        <fullName evidence="1">Uncharacterized protein</fullName>
    </submittedName>
</protein>
<proteinExistence type="predicted"/>
<sequence length="104" mass="12174">MHSRVPFGLNLVNKISNGRIIFLRMRCCLMLRMSTTRLRNGPNRTDWQTKKPGVTLKDKETTEYTCNKEKGKKMILLKKEKEGTYMLLSLSDKHKDSIELTRTQ</sequence>
<accession>A0AAQ3RM17</accession>
<organism evidence="1 2">
    <name type="scientific">Vigna mungo</name>
    <name type="common">Black gram</name>
    <name type="synonym">Phaseolus mungo</name>
    <dbReference type="NCBI Taxonomy" id="3915"/>
    <lineage>
        <taxon>Eukaryota</taxon>
        <taxon>Viridiplantae</taxon>
        <taxon>Streptophyta</taxon>
        <taxon>Embryophyta</taxon>
        <taxon>Tracheophyta</taxon>
        <taxon>Spermatophyta</taxon>
        <taxon>Magnoliopsida</taxon>
        <taxon>eudicotyledons</taxon>
        <taxon>Gunneridae</taxon>
        <taxon>Pentapetalae</taxon>
        <taxon>rosids</taxon>
        <taxon>fabids</taxon>
        <taxon>Fabales</taxon>
        <taxon>Fabaceae</taxon>
        <taxon>Papilionoideae</taxon>
        <taxon>50 kb inversion clade</taxon>
        <taxon>NPAAA clade</taxon>
        <taxon>indigoferoid/millettioid clade</taxon>
        <taxon>Phaseoleae</taxon>
        <taxon>Vigna</taxon>
    </lineage>
</organism>
<keyword evidence="2" id="KW-1185">Reference proteome</keyword>
<evidence type="ECO:0000313" key="1">
    <source>
        <dbReference type="EMBL" id="WVY97513.1"/>
    </source>
</evidence>
<dbReference type="Proteomes" id="UP001374535">
    <property type="component" value="Chromosome 9"/>
</dbReference>